<dbReference type="AlphaFoldDB" id="B9M1A0"/>
<evidence type="ECO:0000313" key="2">
    <source>
        <dbReference type="Proteomes" id="UP000007721"/>
    </source>
</evidence>
<dbReference type="OrthoDB" id="9903289at2"/>
<protein>
    <submittedName>
        <fullName evidence="1">Uncharacterized protein</fullName>
    </submittedName>
</protein>
<keyword evidence="2" id="KW-1185">Reference proteome</keyword>
<sequence length="98" mass="10979">MDKFRILRSVESSTFQRLEPEELRVYLLLLANSGKNGRGTINGRSLRKAAGTHLSRKKIAEMCETLREHGLLQGVLLLPHDPAEHDLVLRYGIADPCG</sequence>
<organism evidence="1 2">
    <name type="scientific">Geotalea daltonii (strain DSM 22248 / JCM 15807 / FRC-32)</name>
    <name type="common">Geobacter daltonii</name>
    <dbReference type="NCBI Taxonomy" id="316067"/>
    <lineage>
        <taxon>Bacteria</taxon>
        <taxon>Pseudomonadati</taxon>
        <taxon>Thermodesulfobacteriota</taxon>
        <taxon>Desulfuromonadia</taxon>
        <taxon>Geobacterales</taxon>
        <taxon>Geobacteraceae</taxon>
        <taxon>Geotalea</taxon>
    </lineage>
</organism>
<evidence type="ECO:0000313" key="1">
    <source>
        <dbReference type="EMBL" id="ACM19170.1"/>
    </source>
</evidence>
<reference evidence="1 2" key="1">
    <citation type="submission" date="2009-01" db="EMBL/GenBank/DDBJ databases">
        <title>Complete sequence of Geobacter sp. FRC-32.</title>
        <authorList>
            <consortium name="US DOE Joint Genome Institute"/>
            <person name="Lucas S."/>
            <person name="Copeland A."/>
            <person name="Lapidus A."/>
            <person name="Glavina del Rio T."/>
            <person name="Dalin E."/>
            <person name="Tice H."/>
            <person name="Bruce D."/>
            <person name="Goodwin L."/>
            <person name="Pitluck S."/>
            <person name="Saunders E."/>
            <person name="Brettin T."/>
            <person name="Detter J.C."/>
            <person name="Han C."/>
            <person name="Larimer F."/>
            <person name="Land M."/>
            <person name="Hauser L."/>
            <person name="Kyrpides N."/>
            <person name="Ovchinnikova G."/>
            <person name="Kostka J."/>
            <person name="Richardson P."/>
        </authorList>
    </citation>
    <scope>NUCLEOTIDE SEQUENCE [LARGE SCALE GENOMIC DNA]</scope>
    <source>
        <strain evidence="2">DSM 22248 / JCM 15807 / FRC-32</strain>
    </source>
</reference>
<dbReference type="EMBL" id="CP001390">
    <property type="protein sequence ID" value="ACM19170.1"/>
    <property type="molecule type" value="Genomic_DNA"/>
</dbReference>
<dbReference type="Proteomes" id="UP000007721">
    <property type="component" value="Chromosome"/>
</dbReference>
<proteinExistence type="predicted"/>
<accession>B9M1A0</accession>
<dbReference type="KEGG" id="geo:Geob_0808"/>
<gene>
    <name evidence="1" type="ordered locus">Geob_0808</name>
</gene>
<dbReference type="HOGENOM" id="CLU_2342771_0_0_7"/>
<name>B9M1A0_GEODF</name>
<dbReference type="STRING" id="316067.Geob_0808"/>
<dbReference type="RefSeq" id="WP_012645899.1">
    <property type="nucleotide sequence ID" value="NC_011979.1"/>
</dbReference>